<dbReference type="GeneID" id="54295801"/>
<dbReference type="OrthoDB" id="5420410at2759"/>
<dbReference type="InterPro" id="IPR031349">
    <property type="entry name" value="Tfb6"/>
</dbReference>
<sequence length="262" mass="28547">MTSPSASAAGGFFRPSVLSPPPSSSTATSALPHPRSKPLKTGGNKESAFIRYVDERIRQIQRRFAKRGTGGTVTGDVKGYDNFADASKEVDQLVDVVWVSGTPSLQIAYLISLALLINDFMAGFSPMPKALFRILDKLDHAFASLLQGRDTETGEELPGFEGGRTVNATEKVRIYSMVQNARIQVVDVMAKYDPLAHAEENETESEMTEVMDTDVDEEFGLDDMEGAWDMQVAKVYDRTVVELGDSIGMRTENPLNANASAS</sequence>
<feature type="compositionally biased region" description="Low complexity" evidence="1">
    <location>
        <begin position="24"/>
        <end position="33"/>
    </location>
</feature>
<evidence type="ECO:0000256" key="1">
    <source>
        <dbReference type="SAM" id="MobiDB-lite"/>
    </source>
</evidence>
<dbReference type="Proteomes" id="UP000799438">
    <property type="component" value="Unassembled WGS sequence"/>
</dbReference>
<accession>A0A6A6B9Q4</accession>
<protein>
    <recommendedName>
        <fullName evidence="4">Meiotic recombination protein DMC1</fullName>
    </recommendedName>
</protein>
<feature type="region of interest" description="Disordered" evidence="1">
    <location>
        <begin position="1"/>
        <end position="43"/>
    </location>
</feature>
<evidence type="ECO:0000313" key="3">
    <source>
        <dbReference type="Proteomes" id="UP000799438"/>
    </source>
</evidence>
<evidence type="ECO:0000313" key="2">
    <source>
        <dbReference type="EMBL" id="KAF2140093.1"/>
    </source>
</evidence>
<dbReference type="GO" id="GO:0005675">
    <property type="term" value="C:transcription factor TFIIH holo complex"/>
    <property type="evidence" value="ECO:0007669"/>
    <property type="project" value="TreeGrafter"/>
</dbReference>
<dbReference type="PANTHER" id="PTHR37781:SF1">
    <property type="entry name" value="ADR380WP"/>
    <property type="match status" value="1"/>
</dbReference>
<dbReference type="PANTHER" id="PTHR37781">
    <property type="entry name" value="TFIIH COMPLEX SUBUNIT"/>
    <property type="match status" value="1"/>
</dbReference>
<keyword evidence="3" id="KW-1185">Reference proteome</keyword>
<organism evidence="2 3">
    <name type="scientific">Aplosporella prunicola CBS 121167</name>
    <dbReference type="NCBI Taxonomy" id="1176127"/>
    <lineage>
        <taxon>Eukaryota</taxon>
        <taxon>Fungi</taxon>
        <taxon>Dikarya</taxon>
        <taxon>Ascomycota</taxon>
        <taxon>Pezizomycotina</taxon>
        <taxon>Dothideomycetes</taxon>
        <taxon>Dothideomycetes incertae sedis</taxon>
        <taxon>Botryosphaeriales</taxon>
        <taxon>Aplosporellaceae</taxon>
        <taxon>Aplosporella</taxon>
    </lineage>
</organism>
<dbReference type="AlphaFoldDB" id="A0A6A6B9Q4"/>
<evidence type="ECO:0008006" key="4">
    <source>
        <dbReference type="Google" id="ProtNLM"/>
    </source>
</evidence>
<gene>
    <name evidence="2" type="ORF">K452DRAFT_253883</name>
</gene>
<dbReference type="RefSeq" id="XP_033395806.1">
    <property type="nucleotide sequence ID" value="XM_033538305.1"/>
</dbReference>
<reference evidence="2" key="1">
    <citation type="journal article" date="2020" name="Stud. Mycol.">
        <title>101 Dothideomycetes genomes: a test case for predicting lifestyles and emergence of pathogens.</title>
        <authorList>
            <person name="Haridas S."/>
            <person name="Albert R."/>
            <person name="Binder M."/>
            <person name="Bloem J."/>
            <person name="Labutti K."/>
            <person name="Salamov A."/>
            <person name="Andreopoulos B."/>
            <person name="Baker S."/>
            <person name="Barry K."/>
            <person name="Bills G."/>
            <person name="Bluhm B."/>
            <person name="Cannon C."/>
            <person name="Castanera R."/>
            <person name="Culley D."/>
            <person name="Daum C."/>
            <person name="Ezra D."/>
            <person name="Gonzalez J."/>
            <person name="Henrissat B."/>
            <person name="Kuo A."/>
            <person name="Liang C."/>
            <person name="Lipzen A."/>
            <person name="Lutzoni F."/>
            <person name="Magnuson J."/>
            <person name="Mondo S."/>
            <person name="Nolan M."/>
            <person name="Ohm R."/>
            <person name="Pangilinan J."/>
            <person name="Park H.-J."/>
            <person name="Ramirez L."/>
            <person name="Alfaro M."/>
            <person name="Sun H."/>
            <person name="Tritt A."/>
            <person name="Yoshinaga Y."/>
            <person name="Zwiers L.-H."/>
            <person name="Turgeon B."/>
            <person name="Goodwin S."/>
            <person name="Spatafora J."/>
            <person name="Crous P."/>
            <person name="Grigoriev I."/>
        </authorList>
    </citation>
    <scope>NUCLEOTIDE SEQUENCE</scope>
    <source>
        <strain evidence="2">CBS 121167</strain>
    </source>
</reference>
<dbReference type="Pfam" id="PF17110">
    <property type="entry name" value="TFB6"/>
    <property type="match status" value="1"/>
</dbReference>
<proteinExistence type="predicted"/>
<dbReference type="EMBL" id="ML995491">
    <property type="protein sequence ID" value="KAF2140093.1"/>
    <property type="molecule type" value="Genomic_DNA"/>
</dbReference>
<name>A0A6A6B9Q4_9PEZI</name>